<sequence>MLTTSLCRKNATLIQQYKAIKNGSYGLDTLYTKKTAVNLVKLIILGHEGQVKEILEIKKCDFRIIGLVS</sequence>
<reference evidence="1" key="1">
    <citation type="submission" date="2024-05" db="EMBL/GenBank/DDBJ databases">
        <title>Characterization of a novel Rickettsia species. (Rickettsia oklahomia sp. nov.) from Amblyomma americanum ticks.</title>
        <authorList>
            <person name="Korla P.K."/>
            <person name="Karounos M."/>
            <person name="Wilson J.M."/>
            <person name="Little S.E."/>
            <person name="Qurollo B.A."/>
        </authorList>
    </citation>
    <scope>NUCLEOTIDE SEQUENCE</scope>
    <source>
        <strain evidence="1">Oklahoma-10</strain>
    </source>
</reference>
<protein>
    <submittedName>
        <fullName evidence="1">Uncharacterized protein</fullName>
    </submittedName>
</protein>
<organism evidence="1">
    <name type="scientific">Rickettsia oklahomensis</name>
    <dbReference type="NCBI Taxonomy" id="3141789"/>
    <lineage>
        <taxon>Bacteria</taxon>
        <taxon>Pseudomonadati</taxon>
        <taxon>Pseudomonadota</taxon>
        <taxon>Alphaproteobacteria</taxon>
        <taxon>Rickettsiales</taxon>
        <taxon>Rickettsiaceae</taxon>
        <taxon>Rickettsieae</taxon>
        <taxon>Rickettsia</taxon>
        <taxon>belli group</taxon>
    </lineage>
</organism>
<dbReference type="RefSeq" id="WP_347938782.1">
    <property type="nucleotide sequence ID" value="NZ_CP157197.1"/>
</dbReference>
<evidence type="ECO:0000313" key="1">
    <source>
        <dbReference type="EMBL" id="XBG66166.1"/>
    </source>
</evidence>
<dbReference type="KEGG" id="rof:AAGW17_04265"/>
<proteinExistence type="predicted"/>
<dbReference type="AlphaFoldDB" id="A0AAU7BYV5"/>
<gene>
    <name evidence="1" type="ORF">AAGW17_04265</name>
</gene>
<accession>A0AAU7BYV5</accession>
<dbReference type="EMBL" id="CP157197">
    <property type="protein sequence ID" value="XBG66166.1"/>
    <property type="molecule type" value="Genomic_DNA"/>
</dbReference>
<name>A0AAU7BYV5_9RICK</name>